<dbReference type="InterPro" id="IPR042350">
    <property type="entry name" value="ATRAID"/>
</dbReference>
<keyword evidence="1" id="KW-1133">Transmembrane helix</keyword>
<dbReference type="InterPro" id="IPR000742">
    <property type="entry name" value="EGF"/>
</dbReference>
<dbReference type="OrthoDB" id="9989713at2759"/>
<protein>
    <submittedName>
        <fullName evidence="4">All-trans retinoic acid-induced differentiation factor</fullName>
    </submittedName>
</protein>
<feature type="chain" id="PRO_5017930474" evidence="2">
    <location>
        <begin position="20"/>
        <end position="238"/>
    </location>
</feature>
<feature type="domain" description="EGF-like" evidence="3">
    <location>
        <begin position="192"/>
        <end position="203"/>
    </location>
</feature>
<dbReference type="AlphaFoldDB" id="A0A3M7S859"/>
<dbReference type="PANTHER" id="PTHR15926:SF1">
    <property type="entry name" value="ALL-TRANS RETINOIC ACID-INDUCED DIFFERENTIATION FACTOR"/>
    <property type="match status" value="1"/>
</dbReference>
<comment type="caution">
    <text evidence="4">The sequence shown here is derived from an EMBL/GenBank/DDBJ whole genome shotgun (WGS) entry which is preliminary data.</text>
</comment>
<keyword evidence="5" id="KW-1185">Reference proteome</keyword>
<evidence type="ECO:0000256" key="2">
    <source>
        <dbReference type="SAM" id="SignalP"/>
    </source>
</evidence>
<dbReference type="PANTHER" id="PTHR15926">
    <property type="entry name" value="ALL-TRANS RETINOIC ACID-INDUCED DIFFERENTIATION FACTOR"/>
    <property type="match status" value="1"/>
</dbReference>
<proteinExistence type="predicted"/>
<reference evidence="4 5" key="1">
    <citation type="journal article" date="2018" name="Sci. Rep.">
        <title>Genomic signatures of local adaptation to the degree of environmental predictability in rotifers.</title>
        <authorList>
            <person name="Franch-Gras L."/>
            <person name="Hahn C."/>
            <person name="Garcia-Roger E.M."/>
            <person name="Carmona M.J."/>
            <person name="Serra M."/>
            <person name="Gomez A."/>
        </authorList>
    </citation>
    <scope>NUCLEOTIDE SEQUENCE [LARGE SCALE GENOMIC DNA]</scope>
    <source>
        <strain evidence="4">HYR1</strain>
    </source>
</reference>
<gene>
    <name evidence="4" type="ORF">BpHYR1_020531</name>
</gene>
<feature type="transmembrane region" description="Helical" evidence="1">
    <location>
        <begin position="209"/>
        <end position="230"/>
    </location>
</feature>
<keyword evidence="1" id="KW-0812">Transmembrane</keyword>
<dbReference type="PROSITE" id="PS00022">
    <property type="entry name" value="EGF_1"/>
    <property type="match status" value="1"/>
</dbReference>
<dbReference type="EMBL" id="REGN01001882">
    <property type="protein sequence ID" value="RNA31869.1"/>
    <property type="molecule type" value="Genomic_DNA"/>
</dbReference>
<evidence type="ECO:0000313" key="4">
    <source>
        <dbReference type="EMBL" id="RNA31869.1"/>
    </source>
</evidence>
<keyword evidence="2" id="KW-0732">Signal</keyword>
<accession>A0A3M7S859</accession>
<keyword evidence="1" id="KW-0472">Membrane</keyword>
<evidence type="ECO:0000259" key="3">
    <source>
        <dbReference type="PROSITE" id="PS00022"/>
    </source>
</evidence>
<feature type="signal peptide" evidence="2">
    <location>
        <begin position="1"/>
        <end position="19"/>
    </location>
</feature>
<organism evidence="4 5">
    <name type="scientific">Brachionus plicatilis</name>
    <name type="common">Marine rotifer</name>
    <name type="synonym">Brachionus muelleri</name>
    <dbReference type="NCBI Taxonomy" id="10195"/>
    <lineage>
        <taxon>Eukaryota</taxon>
        <taxon>Metazoa</taxon>
        <taxon>Spiralia</taxon>
        <taxon>Gnathifera</taxon>
        <taxon>Rotifera</taxon>
        <taxon>Eurotatoria</taxon>
        <taxon>Monogononta</taxon>
        <taxon>Pseudotrocha</taxon>
        <taxon>Ploima</taxon>
        <taxon>Brachionidae</taxon>
        <taxon>Brachionus</taxon>
    </lineage>
</organism>
<dbReference type="Proteomes" id="UP000276133">
    <property type="component" value="Unassembled WGS sequence"/>
</dbReference>
<evidence type="ECO:0000256" key="1">
    <source>
        <dbReference type="SAM" id="Phobius"/>
    </source>
</evidence>
<sequence length="238" mass="26833">MKFFISGCLVYFLLSTAYSTKFEEQIVAPITVENNVCRPEFCKTPTISQRVKEFCDEKGFSMEYRCCLDKKSNDSIMAIDYMGCYIQKLSNTVGALNKNKIRTTEILDIRNNTLEECGNLATFSGFVNLNELYITDLNGDICQCPGGTYSWTNITSGSCFGRKNICGSNFSAYIGCTLNSHCVENGPGNFLCECKPNFHGYKCLEEGKFPTLIFTLVLGISTIIISIFLWQTQRRYVK</sequence>
<name>A0A3M7S859_BRAPC</name>
<dbReference type="STRING" id="10195.A0A3M7S859"/>
<evidence type="ECO:0000313" key="5">
    <source>
        <dbReference type="Proteomes" id="UP000276133"/>
    </source>
</evidence>